<comment type="subcellular location">
    <subcellularLocation>
        <location evidence="1">Nucleus</location>
    </subcellularLocation>
</comment>
<feature type="domain" description="C2H2-type" evidence="10">
    <location>
        <begin position="153"/>
        <end position="166"/>
    </location>
</feature>
<sequence length="363" mass="39686">MEAFEEPIAASKEQSLIFKGKRTKRQRPRSPVPFSISPPVVSCPARDDEEEYTDLDSKENALGKNVENHKKDGVITSSPSSASWSSNNNPTLKAEEDEEDLDIASCLILLSQGHSLPQLKIPNHETNNNNTYRFSSRRFLETSSSNGGGKAGYYALGGHRASHKKPKATSLYSNLDHIKKNIYENDSHVTTTTIYINNKNNSNNNRSLVVCGKTGNNKVHECGICGAEFTLSLLGLVTFLSGSHLSQGPSCLVLHGQALGGHMRRHRGAVVVAPTVTVALAAANTELSLSSMSFDQISTKRAKKTVVSLDLDLNLPAPEDENRVNGFSLGLKQTHEQEHQQTKQIDEPKCLVLSPPTLVDCHY</sequence>
<evidence type="ECO:0000256" key="8">
    <source>
        <dbReference type="ARBA" id="ARBA00023242"/>
    </source>
</evidence>
<evidence type="ECO:0000256" key="6">
    <source>
        <dbReference type="ARBA" id="ARBA00023015"/>
    </source>
</evidence>
<evidence type="ECO:0000313" key="12">
    <source>
        <dbReference type="Proteomes" id="UP000886595"/>
    </source>
</evidence>
<dbReference type="OrthoDB" id="6077919at2759"/>
<evidence type="ECO:0000256" key="1">
    <source>
        <dbReference type="ARBA" id="ARBA00004123"/>
    </source>
</evidence>
<evidence type="ECO:0000259" key="10">
    <source>
        <dbReference type="Pfam" id="PF13912"/>
    </source>
</evidence>
<protein>
    <recommendedName>
        <fullName evidence="10">C2H2-type domain-containing protein</fullName>
    </recommendedName>
</protein>
<keyword evidence="8" id="KW-0539">Nucleus</keyword>
<feature type="compositionally biased region" description="Basic residues" evidence="9">
    <location>
        <begin position="19"/>
        <end position="28"/>
    </location>
</feature>
<keyword evidence="2" id="KW-0479">Metal-binding</keyword>
<evidence type="ECO:0000256" key="2">
    <source>
        <dbReference type="ARBA" id="ARBA00022723"/>
    </source>
</evidence>
<evidence type="ECO:0000256" key="3">
    <source>
        <dbReference type="ARBA" id="ARBA00022737"/>
    </source>
</evidence>
<dbReference type="GO" id="GO:0008270">
    <property type="term" value="F:zinc ion binding"/>
    <property type="evidence" value="ECO:0007669"/>
    <property type="project" value="UniProtKB-KW"/>
</dbReference>
<feature type="region of interest" description="Disordered" evidence="9">
    <location>
        <begin position="1"/>
        <end position="97"/>
    </location>
</feature>
<feature type="compositionally biased region" description="Basic and acidic residues" evidence="9">
    <location>
        <begin position="55"/>
        <end position="73"/>
    </location>
</feature>
<evidence type="ECO:0000256" key="4">
    <source>
        <dbReference type="ARBA" id="ARBA00022771"/>
    </source>
</evidence>
<organism evidence="11 12">
    <name type="scientific">Brassica carinata</name>
    <name type="common">Ethiopian mustard</name>
    <name type="synonym">Abyssinian cabbage</name>
    <dbReference type="NCBI Taxonomy" id="52824"/>
    <lineage>
        <taxon>Eukaryota</taxon>
        <taxon>Viridiplantae</taxon>
        <taxon>Streptophyta</taxon>
        <taxon>Embryophyta</taxon>
        <taxon>Tracheophyta</taxon>
        <taxon>Spermatophyta</taxon>
        <taxon>Magnoliopsida</taxon>
        <taxon>eudicotyledons</taxon>
        <taxon>Gunneridae</taxon>
        <taxon>Pentapetalae</taxon>
        <taxon>rosids</taxon>
        <taxon>malvids</taxon>
        <taxon>Brassicales</taxon>
        <taxon>Brassicaceae</taxon>
        <taxon>Brassiceae</taxon>
        <taxon>Brassica</taxon>
    </lineage>
</organism>
<feature type="compositionally biased region" description="Low complexity" evidence="9">
    <location>
        <begin position="77"/>
        <end position="89"/>
    </location>
</feature>
<keyword evidence="4" id="KW-0863">Zinc-finger</keyword>
<dbReference type="AlphaFoldDB" id="A0A8X8AS84"/>
<comment type="caution">
    <text evidence="11">The sequence shown here is derived from an EMBL/GenBank/DDBJ whole genome shotgun (WGS) entry which is preliminary data.</text>
</comment>
<dbReference type="Pfam" id="PF13912">
    <property type="entry name" value="zf-C2H2_6"/>
    <property type="match status" value="2"/>
</dbReference>
<evidence type="ECO:0000256" key="7">
    <source>
        <dbReference type="ARBA" id="ARBA00023163"/>
    </source>
</evidence>
<name>A0A8X8AS84_BRACI</name>
<dbReference type="Proteomes" id="UP000886595">
    <property type="component" value="Unassembled WGS sequence"/>
</dbReference>
<evidence type="ECO:0000313" key="11">
    <source>
        <dbReference type="EMBL" id="KAG2310207.1"/>
    </source>
</evidence>
<accession>A0A8X8AS84</accession>
<keyword evidence="5" id="KW-0862">Zinc</keyword>
<dbReference type="PANTHER" id="PTHR26374:SF393">
    <property type="entry name" value="C2H2-TYPE DOMAIN-CONTAINING PROTEIN"/>
    <property type="match status" value="1"/>
</dbReference>
<keyword evidence="6" id="KW-0805">Transcription regulation</keyword>
<dbReference type="GO" id="GO:0005634">
    <property type="term" value="C:nucleus"/>
    <property type="evidence" value="ECO:0007669"/>
    <property type="project" value="UniProtKB-SubCell"/>
</dbReference>
<keyword evidence="3" id="KW-0677">Repeat</keyword>
<dbReference type="EMBL" id="JAAMPC010000005">
    <property type="protein sequence ID" value="KAG2310207.1"/>
    <property type="molecule type" value="Genomic_DNA"/>
</dbReference>
<evidence type="ECO:0000256" key="9">
    <source>
        <dbReference type="SAM" id="MobiDB-lite"/>
    </source>
</evidence>
<dbReference type="InterPro" id="IPR013087">
    <property type="entry name" value="Znf_C2H2_type"/>
</dbReference>
<dbReference type="PANTHER" id="PTHR26374">
    <property type="entry name" value="ZINC FINGER PROTEIN ZAT5"/>
    <property type="match status" value="1"/>
</dbReference>
<feature type="compositionally biased region" description="Low complexity" evidence="9">
    <location>
        <begin position="32"/>
        <end position="44"/>
    </location>
</feature>
<keyword evidence="12" id="KW-1185">Reference proteome</keyword>
<feature type="domain" description="C2H2-type" evidence="10">
    <location>
        <begin position="256"/>
        <end position="268"/>
    </location>
</feature>
<keyword evidence="7" id="KW-0804">Transcription</keyword>
<evidence type="ECO:0000256" key="5">
    <source>
        <dbReference type="ARBA" id="ARBA00022833"/>
    </source>
</evidence>
<proteinExistence type="predicted"/>
<gene>
    <name evidence="11" type="ORF">Bca52824_021764</name>
</gene>
<reference evidence="11 12" key="1">
    <citation type="submission" date="2020-02" db="EMBL/GenBank/DDBJ databases">
        <authorList>
            <person name="Ma Q."/>
            <person name="Huang Y."/>
            <person name="Song X."/>
            <person name="Pei D."/>
        </authorList>
    </citation>
    <scope>NUCLEOTIDE SEQUENCE [LARGE SCALE GENOMIC DNA]</scope>
    <source>
        <strain evidence="11">Sxm20200214</strain>
        <tissue evidence="11">Leaf</tissue>
    </source>
</reference>